<dbReference type="EC" id="2.7.8.26" evidence="5 19"/>
<dbReference type="PATRIC" id="fig|935700.4.peg.2882"/>
<evidence type="ECO:0000256" key="18">
    <source>
        <dbReference type="ARBA" id="ARBA00049504"/>
    </source>
</evidence>
<proteinExistence type="inferred from homology"/>
<dbReference type="GO" id="GO:0005886">
    <property type="term" value="C:plasma membrane"/>
    <property type="evidence" value="ECO:0007669"/>
    <property type="project" value="UniProtKB-SubCell"/>
</dbReference>
<evidence type="ECO:0000256" key="16">
    <source>
        <dbReference type="ARBA" id="ARBA00032853"/>
    </source>
</evidence>
<keyword evidence="9 19" id="KW-0808">Transferase</keyword>
<evidence type="ECO:0000256" key="5">
    <source>
        <dbReference type="ARBA" id="ARBA00013200"/>
    </source>
</evidence>
<evidence type="ECO:0000256" key="6">
    <source>
        <dbReference type="ARBA" id="ARBA00015850"/>
    </source>
</evidence>
<dbReference type="EMBL" id="JYFE01000049">
    <property type="protein sequence ID" value="KIT15536.1"/>
    <property type="molecule type" value="Genomic_DNA"/>
</dbReference>
<evidence type="ECO:0000256" key="7">
    <source>
        <dbReference type="ARBA" id="ARBA00022475"/>
    </source>
</evidence>
<evidence type="ECO:0000256" key="14">
    <source>
        <dbReference type="ARBA" id="ARBA00025228"/>
    </source>
</evidence>
<keyword evidence="10 19" id="KW-0812">Transmembrane</keyword>
<feature type="transmembrane region" description="Helical" evidence="19">
    <location>
        <begin position="105"/>
        <end position="127"/>
    </location>
</feature>
<dbReference type="NCBIfam" id="TIGR00317">
    <property type="entry name" value="cobS"/>
    <property type="match status" value="1"/>
</dbReference>
<feature type="transmembrane region" description="Helical" evidence="19">
    <location>
        <begin position="43"/>
        <end position="66"/>
    </location>
</feature>
<evidence type="ECO:0000256" key="10">
    <source>
        <dbReference type="ARBA" id="ARBA00022692"/>
    </source>
</evidence>
<comment type="function">
    <text evidence="14 19">Joins adenosylcobinamide-GDP and alpha-ribazole to generate adenosylcobalamin (Ado-cobalamin). Also synthesizes adenosylcobalamin 5'-phosphate from adenosylcobinamide-GDP and alpha-ribazole 5'-phosphate.</text>
</comment>
<reference evidence="20 21" key="1">
    <citation type="submission" date="2015-02" db="EMBL/GenBank/DDBJ databases">
        <title>Genome Sequence of Jannaschia aquimarina DSM28248, a member of the Roseobacter clade.</title>
        <authorList>
            <person name="Voget S."/>
            <person name="Daniel R."/>
        </authorList>
    </citation>
    <scope>NUCLEOTIDE SEQUENCE [LARGE SCALE GENOMIC DNA]</scope>
    <source>
        <strain evidence="20 21">GSW-M26</strain>
    </source>
</reference>
<evidence type="ECO:0000256" key="1">
    <source>
        <dbReference type="ARBA" id="ARBA00001946"/>
    </source>
</evidence>
<dbReference type="GO" id="GO:0008818">
    <property type="term" value="F:cobalamin 5'-phosphate synthase activity"/>
    <property type="evidence" value="ECO:0007669"/>
    <property type="project" value="UniProtKB-UniRule"/>
</dbReference>
<dbReference type="GO" id="GO:0009236">
    <property type="term" value="P:cobalamin biosynthetic process"/>
    <property type="evidence" value="ECO:0007669"/>
    <property type="project" value="UniProtKB-UniRule"/>
</dbReference>
<evidence type="ECO:0000256" key="13">
    <source>
        <dbReference type="ARBA" id="ARBA00023136"/>
    </source>
</evidence>
<dbReference type="HAMAP" id="MF_00719">
    <property type="entry name" value="CobS"/>
    <property type="match status" value="1"/>
</dbReference>
<feature type="transmembrane region" description="Helical" evidence="19">
    <location>
        <begin position="133"/>
        <end position="151"/>
    </location>
</feature>
<accession>A0A0D1EF71</accession>
<keyword evidence="8 19" id="KW-0169">Cobalamin biosynthesis</keyword>
<evidence type="ECO:0000313" key="21">
    <source>
        <dbReference type="Proteomes" id="UP000032232"/>
    </source>
</evidence>
<evidence type="ECO:0000256" key="15">
    <source>
        <dbReference type="ARBA" id="ARBA00032605"/>
    </source>
</evidence>
<comment type="catalytic activity">
    <reaction evidence="18 19">
        <text>alpha-ribazole 5'-phosphate + adenosylcob(III)inamide-GDP = adenosylcob(III)alamin 5'-phosphate + GMP + H(+)</text>
        <dbReference type="Rhea" id="RHEA:23560"/>
        <dbReference type="ChEBI" id="CHEBI:15378"/>
        <dbReference type="ChEBI" id="CHEBI:57918"/>
        <dbReference type="ChEBI" id="CHEBI:58115"/>
        <dbReference type="ChEBI" id="CHEBI:60487"/>
        <dbReference type="ChEBI" id="CHEBI:60493"/>
        <dbReference type="EC" id="2.7.8.26"/>
    </reaction>
</comment>
<keyword evidence="21" id="KW-1185">Reference proteome</keyword>
<comment type="caution">
    <text evidence="20">The sequence shown here is derived from an EMBL/GenBank/DDBJ whole genome shotgun (WGS) entry which is preliminary data.</text>
</comment>
<keyword evidence="11 19" id="KW-0460">Magnesium</keyword>
<gene>
    <name evidence="20" type="primary">cobS_2</name>
    <name evidence="19" type="synonym">cobS</name>
    <name evidence="20" type="ORF">jaqu_27840</name>
</gene>
<evidence type="ECO:0000256" key="4">
    <source>
        <dbReference type="ARBA" id="ARBA00010561"/>
    </source>
</evidence>
<dbReference type="Pfam" id="PF02654">
    <property type="entry name" value="CobS"/>
    <property type="match status" value="1"/>
</dbReference>
<dbReference type="Proteomes" id="UP000032232">
    <property type="component" value="Unassembled WGS sequence"/>
</dbReference>
<dbReference type="STRING" id="935700.jaqu_27840"/>
<evidence type="ECO:0000256" key="17">
    <source>
        <dbReference type="ARBA" id="ARBA00048623"/>
    </source>
</evidence>
<evidence type="ECO:0000256" key="8">
    <source>
        <dbReference type="ARBA" id="ARBA00022573"/>
    </source>
</evidence>
<comment type="catalytic activity">
    <reaction evidence="17 19">
        <text>alpha-ribazole + adenosylcob(III)inamide-GDP = adenosylcob(III)alamin + GMP + H(+)</text>
        <dbReference type="Rhea" id="RHEA:16049"/>
        <dbReference type="ChEBI" id="CHEBI:10329"/>
        <dbReference type="ChEBI" id="CHEBI:15378"/>
        <dbReference type="ChEBI" id="CHEBI:18408"/>
        <dbReference type="ChEBI" id="CHEBI:58115"/>
        <dbReference type="ChEBI" id="CHEBI:60487"/>
        <dbReference type="EC" id="2.7.8.26"/>
    </reaction>
</comment>
<dbReference type="AlphaFoldDB" id="A0A0D1EF71"/>
<evidence type="ECO:0000256" key="9">
    <source>
        <dbReference type="ARBA" id="ARBA00022679"/>
    </source>
</evidence>
<feature type="transmembrane region" description="Helical" evidence="19">
    <location>
        <begin position="172"/>
        <end position="188"/>
    </location>
</feature>
<protein>
    <recommendedName>
        <fullName evidence="6 19">Adenosylcobinamide-GDP ribazoletransferase</fullName>
        <ecNumber evidence="5 19">2.7.8.26</ecNumber>
    </recommendedName>
    <alternativeName>
        <fullName evidence="16 19">Cobalamin synthase</fullName>
    </alternativeName>
    <alternativeName>
        <fullName evidence="15 19">Cobalamin-5'-phosphate synthase</fullName>
    </alternativeName>
</protein>
<evidence type="ECO:0000256" key="11">
    <source>
        <dbReference type="ARBA" id="ARBA00022842"/>
    </source>
</evidence>
<organism evidence="20 21">
    <name type="scientific">Jannaschia aquimarina</name>
    <dbReference type="NCBI Taxonomy" id="935700"/>
    <lineage>
        <taxon>Bacteria</taxon>
        <taxon>Pseudomonadati</taxon>
        <taxon>Pseudomonadota</taxon>
        <taxon>Alphaproteobacteria</taxon>
        <taxon>Rhodobacterales</taxon>
        <taxon>Roseobacteraceae</taxon>
        <taxon>Jannaschia</taxon>
    </lineage>
</organism>
<comment type="cofactor">
    <cofactor evidence="1 19">
        <name>Mg(2+)</name>
        <dbReference type="ChEBI" id="CHEBI:18420"/>
    </cofactor>
</comment>
<dbReference type="GO" id="GO:0051073">
    <property type="term" value="F:adenosylcobinamide-GDP ribazoletransferase activity"/>
    <property type="evidence" value="ECO:0007669"/>
    <property type="project" value="UniProtKB-UniRule"/>
</dbReference>
<comment type="pathway">
    <text evidence="3 19">Cofactor biosynthesis; adenosylcobalamin biosynthesis; adenosylcobalamin from cob(II)yrinate a,c-diamide: step 7/7.</text>
</comment>
<evidence type="ECO:0000256" key="12">
    <source>
        <dbReference type="ARBA" id="ARBA00022989"/>
    </source>
</evidence>
<dbReference type="InterPro" id="IPR003805">
    <property type="entry name" value="CobS"/>
</dbReference>
<evidence type="ECO:0000313" key="20">
    <source>
        <dbReference type="EMBL" id="KIT15536.1"/>
    </source>
</evidence>
<keyword evidence="7 19" id="KW-1003">Cell membrane</keyword>
<dbReference type="UniPathway" id="UPA00148">
    <property type="reaction ID" value="UER00238"/>
</dbReference>
<dbReference type="PANTHER" id="PTHR34148:SF1">
    <property type="entry name" value="ADENOSYLCOBINAMIDE-GDP RIBAZOLETRANSFERASE"/>
    <property type="match status" value="1"/>
</dbReference>
<dbReference type="PANTHER" id="PTHR34148">
    <property type="entry name" value="ADENOSYLCOBINAMIDE-GDP RIBAZOLETRANSFERASE"/>
    <property type="match status" value="1"/>
</dbReference>
<comment type="subcellular location">
    <subcellularLocation>
        <location evidence="2 19">Cell membrane</location>
        <topology evidence="2 19">Multi-pass membrane protein</topology>
    </subcellularLocation>
</comment>
<evidence type="ECO:0000256" key="19">
    <source>
        <dbReference type="HAMAP-Rule" id="MF_00719"/>
    </source>
</evidence>
<keyword evidence="12 19" id="KW-1133">Transmembrane helix</keyword>
<name>A0A0D1EF71_9RHOB</name>
<comment type="similarity">
    <text evidence="4 19">Belongs to the CobS family.</text>
</comment>
<keyword evidence="13 19" id="KW-0472">Membrane</keyword>
<evidence type="ECO:0000256" key="3">
    <source>
        <dbReference type="ARBA" id="ARBA00004663"/>
    </source>
</evidence>
<evidence type="ECO:0000256" key="2">
    <source>
        <dbReference type="ARBA" id="ARBA00004651"/>
    </source>
</evidence>
<sequence>MKPDMISALMLLTRLPVRGRPTDPAARAAWAWPLVGLPIGGAVTLVLLGATAAGLGTGIAAALALATGIALTGALHEDGLADVADGFWGGFTPARRLEIMRDSRIGSYGTIALILSLLARWSLLVAVATQGLWWAPVAAAMASRAAMAVHMRMLPPARMDGLSHGAGTPRRNATIIAVAFGAAALLPFGSDAVVSLGLLGVLMLAFARLCRAKIGGQTGDTCGTTQQLSEIAVLAVLTSG</sequence>